<dbReference type="Gene3D" id="1.10.1400.10">
    <property type="match status" value="1"/>
</dbReference>
<dbReference type="Gene3D" id="3.60.20.10">
    <property type="entry name" value="Glutamine Phosphoribosylpyrophosphate, subunit 1, domain 1"/>
    <property type="match status" value="1"/>
</dbReference>
<dbReference type="PANTHER" id="PTHR34218">
    <property type="entry name" value="PEPTIDASE S45 PENICILLIN AMIDASE"/>
    <property type="match status" value="1"/>
</dbReference>
<comment type="cofactor">
    <cofactor evidence="5">
        <name>Ca(2+)</name>
        <dbReference type="ChEBI" id="CHEBI:29108"/>
    </cofactor>
    <text evidence="5">Binds 1 Ca(2+) ion per dimer.</text>
</comment>
<keyword evidence="2" id="KW-0378">Hydrolase</keyword>
<evidence type="ECO:0000313" key="6">
    <source>
        <dbReference type="EMBL" id="MBM9466116.1"/>
    </source>
</evidence>
<dbReference type="InterPro" id="IPR014395">
    <property type="entry name" value="Pen/GL7ACA/AHL_acylase"/>
</dbReference>
<keyword evidence="7" id="KW-1185">Reference proteome</keyword>
<name>A0A938YAM7_9ACTN</name>
<organism evidence="6 7">
    <name type="scientific">Nakamurella leprariae</name>
    <dbReference type="NCBI Taxonomy" id="2803911"/>
    <lineage>
        <taxon>Bacteria</taxon>
        <taxon>Bacillati</taxon>
        <taxon>Actinomycetota</taxon>
        <taxon>Actinomycetes</taxon>
        <taxon>Nakamurellales</taxon>
        <taxon>Nakamurellaceae</taxon>
        <taxon>Nakamurella</taxon>
    </lineage>
</organism>
<proteinExistence type="inferred from homology"/>
<dbReference type="PIRSF" id="PIRSF001227">
    <property type="entry name" value="Pen_acylase"/>
    <property type="match status" value="1"/>
</dbReference>
<feature type="binding site" evidence="5">
    <location>
        <position position="306"/>
    </location>
    <ligand>
        <name>Ca(2+)</name>
        <dbReference type="ChEBI" id="CHEBI:29108"/>
    </ligand>
</feature>
<evidence type="ECO:0000313" key="7">
    <source>
        <dbReference type="Proteomes" id="UP000663792"/>
    </source>
</evidence>
<dbReference type="GO" id="GO:0046872">
    <property type="term" value="F:metal ion binding"/>
    <property type="evidence" value="ECO:0007669"/>
    <property type="project" value="UniProtKB-KW"/>
</dbReference>
<dbReference type="Pfam" id="PF01804">
    <property type="entry name" value="Penicil_amidase"/>
    <property type="match status" value="1"/>
</dbReference>
<dbReference type="Gene3D" id="2.30.120.10">
    <property type="match status" value="1"/>
</dbReference>
<dbReference type="PANTHER" id="PTHR34218:SF4">
    <property type="entry name" value="ACYL-HOMOSERINE LACTONE ACYLASE QUIP"/>
    <property type="match status" value="1"/>
</dbReference>
<protein>
    <submittedName>
        <fullName evidence="6">Penicillin acylase family protein</fullName>
    </submittedName>
</protein>
<comment type="similarity">
    <text evidence="1">Belongs to the peptidase S45 family.</text>
</comment>
<accession>A0A938YAM7</accession>
<dbReference type="InterPro" id="IPR002692">
    <property type="entry name" value="S45"/>
</dbReference>
<dbReference type="InterPro" id="IPR043147">
    <property type="entry name" value="Penicillin_amidase_A-knob"/>
</dbReference>
<evidence type="ECO:0000256" key="3">
    <source>
        <dbReference type="ARBA" id="ARBA00023145"/>
    </source>
</evidence>
<keyword evidence="5" id="KW-0106">Calcium</keyword>
<dbReference type="AlphaFoldDB" id="A0A938YAM7"/>
<dbReference type="CDD" id="cd03747">
    <property type="entry name" value="Ntn_PGA_like"/>
    <property type="match status" value="1"/>
</dbReference>
<reference evidence="6" key="1">
    <citation type="submission" date="2021-01" db="EMBL/GenBank/DDBJ databases">
        <title>YIM 132084 draft genome.</title>
        <authorList>
            <person name="An D."/>
        </authorList>
    </citation>
    <scope>NUCLEOTIDE SEQUENCE</scope>
    <source>
        <strain evidence="6">YIM 132084</strain>
    </source>
</reference>
<dbReference type="GO" id="GO:0017000">
    <property type="term" value="P:antibiotic biosynthetic process"/>
    <property type="evidence" value="ECO:0007669"/>
    <property type="project" value="InterPro"/>
</dbReference>
<comment type="caution">
    <text evidence="6">The sequence shown here is derived from an EMBL/GenBank/DDBJ whole genome shotgun (WGS) entry which is preliminary data.</text>
</comment>
<sequence>MPQEYDLEYPVAGLTAEVEIVVDTWGVPHITAASQQDVYVAQGFNAARDRLFQIDLWRRRGNGLLSEVFGPAFVEQDRASRLLRYRGDLRAEWLAYGTATRRIVTAFTTGVNAYVRWVLDHPEAMPPEFGVHGHRPAFWAPEDVVRFRTHGLFSNAEHELARGLAVRDFGEEVAEVRHVREPADPFVLPDAQALVGLSDEVLRVYRLAFSPVDFTGAGPRPGEPQQQLSGSNNWVIAGDRTTTGRPILANDPHRAVGLPSLRYLAHLRAPGLDVIGAGEPGLPGISIGHNERVAFGLTIWSADHEDLVVHELDPADPGRYRYRGDWVSFERETATIDVAGADPTDVELEYSVLGPVLFRDAERGIAVALRAVWLQPGMSPYLASLEYQDAADADGFVQALSRWGAPGVNQVYATVDGDIGWQASALIPRRVGYDSSVPVPGDGRFDWDGFAQLDELPGVRNPACGWFASANQMNLPEDRDPGLPVTYDWYSSARYERLAAWLGAGDPISVQDSLRMQWDCVSVHALRIIAALAAVPADGVRDADVLAALRAWDGVETVDSTEALVFEIWLRRHLRPALVARLLDREGVPTELRERATAMLLRDESMDSDLRGDLRMLASFDAGSAAEVTDLTAIVDGSLRSALGEIEQRLGTDRTGWRWGALHHTRLVNTALAGRDGTDGVDPAWVQVGPAPRAGSGDTVGMTGYGPDFRQTIGSTFRMVLDVGNWDASRAVNAPGQSGDPRSPHYTDLFDTWAAGGSFPLVYSQEAVAAHAATRIRLVPHD</sequence>
<dbReference type="RefSeq" id="WP_205259071.1">
    <property type="nucleotide sequence ID" value="NZ_JAERWK010000003.1"/>
</dbReference>
<evidence type="ECO:0000256" key="4">
    <source>
        <dbReference type="PIRSR" id="PIRSR001227-1"/>
    </source>
</evidence>
<evidence type="ECO:0000256" key="5">
    <source>
        <dbReference type="PIRSR" id="PIRSR001227-2"/>
    </source>
</evidence>
<dbReference type="InterPro" id="IPR029055">
    <property type="entry name" value="Ntn_hydrolases_N"/>
</dbReference>
<dbReference type="Proteomes" id="UP000663792">
    <property type="component" value="Unassembled WGS sequence"/>
</dbReference>
<dbReference type="GO" id="GO:0016811">
    <property type="term" value="F:hydrolase activity, acting on carbon-nitrogen (but not peptide) bonds, in linear amides"/>
    <property type="evidence" value="ECO:0007669"/>
    <property type="project" value="InterPro"/>
</dbReference>
<evidence type="ECO:0000256" key="1">
    <source>
        <dbReference type="ARBA" id="ARBA00006586"/>
    </source>
</evidence>
<keyword evidence="3" id="KW-0865">Zymogen</keyword>
<dbReference type="InterPro" id="IPR043146">
    <property type="entry name" value="Penicillin_amidase_N_B-knob"/>
</dbReference>
<dbReference type="EMBL" id="JAERWK010000003">
    <property type="protein sequence ID" value="MBM9466116.1"/>
    <property type="molecule type" value="Genomic_DNA"/>
</dbReference>
<feature type="active site" description="Nucleophile" evidence="4">
    <location>
        <position position="231"/>
    </location>
</feature>
<feature type="binding site" evidence="5">
    <location>
        <position position="303"/>
    </location>
    <ligand>
        <name>Ca(2+)</name>
        <dbReference type="ChEBI" id="CHEBI:29108"/>
    </ligand>
</feature>
<dbReference type="InterPro" id="IPR023343">
    <property type="entry name" value="Penicillin_amidase_dom1"/>
</dbReference>
<evidence type="ECO:0000256" key="2">
    <source>
        <dbReference type="ARBA" id="ARBA00022801"/>
    </source>
</evidence>
<gene>
    <name evidence="6" type="ORF">JL106_02330</name>
</gene>
<keyword evidence="5" id="KW-0479">Metal-binding</keyword>
<dbReference type="SUPFAM" id="SSF56235">
    <property type="entry name" value="N-terminal nucleophile aminohydrolases (Ntn hydrolases)"/>
    <property type="match status" value="1"/>
</dbReference>
<feature type="binding site" evidence="5">
    <location>
        <position position="159"/>
    </location>
    <ligand>
        <name>Ca(2+)</name>
        <dbReference type="ChEBI" id="CHEBI:29108"/>
    </ligand>
</feature>
<dbReference type="Gene3D" id="1.10.439.10">
    <property type="entry name" value="Penicillin Amidohydrolase, domain 1"/>
    <property type="match status" value="1"/>
</dbReference>